<dbReference type="PANTHER" id="PTHR43811:SF19">
    <property type="entry name" value="39 KDA FK506-BINDING NUCLEAR PROTEIN"/>
    <property type="match status" value="1"/>
</dbReference>
<dbReference type="GO" id="GO:0003755">
    <property type="term" value="F:peptidyl-prolyl cis-trans isomerase activity"/>
    <property type="evidence" value="ECO:0007669"/>
    <property type="project" value="UniProtKB-UniRule"/>
</dbReference>
<dbReference type="InterPro" id="IPR001179">
    <property type="entry name" value="PPIase_FKBP_dom"/>
</dbReference>
<dbReference type="Pfam" id="PF00254">
    <property type="entry name" value="FKBP_C"/>
    <property type="match status" value="1"/>
</dbReference>
<evidence type="ECO:0000256" key="2">
    <source>
        <dbReference type="ARBA" id="ARBA00006577"/>
    </source>
</evidence>
<keyword evidence="3 5" id="KW-0697">Rotamase</keyword>
<dbReference type="PROSITE" id="PS51257">
    <property type="entry name" value="PROKAR_LIPOPROTEIN"/>
    <property type="match status" value="1"/>
</dbReference>
<sequence length="254" mass="27846">MRKRIKVGVVLAGLTLAGLTACQQNEDKAAAAPASQPETLQQKISYAVGLDIGTNFRQSGFELDGPMLLLGFEDARQKSDPRLTEEEMNDAIRTFQQQMVAQFEERQKALAQEQTDKSKAFLAEHRQKPGVQETASGLQYLVERDGEGRQPGATDQVKVHYSGRTIDGTEFDSSYQRGEPVTFPLDAVIPGWSEALQLMREGAKWQLVLPAELAYGEEGRGEIIPPNAALIFDVELLEVLGEDADAPASQDSPN</sequence>
<dbReference type="SUPFAM" id="SSF54534">
    <property type="entry name" value="FKBP-like"/>
    <property type="match status" value="1"/>
</dbReference>
<dbReference type="InterPro" id="IPR000774">
    <property type="entry name" value="PPIase_FKBP_N"/>
</dbReference>
<protein>
    <recommendedName>
        <fullName evidence="6">Peptidyl-prolyl cis-trans isomerase</fullName>
        <ecNumber evidence="6">5.2.1.8</ecNumber>
    </recommendedName>
</protein>
<comment type="similarity">
    <text evidence="2 6">Belongs to the FKBP-type PPIase family.</text>
</comment>
<comment type="catalytic activity">
    <reaction evidence="1 5 6">
        <text>[protein]-peptidylproline (omega=180) = [protein]-peptidylproline (omega=0)</text>
        <dbReference type="Rhea" id="RHEA:16237"/>
        <dbReference type="Rhea" id="RHEA-COMP:10747"/>
        <dbReference type="Rhea" id="RHEA-COMP:10748"/>
        <dbReference type="ChEBI" id="CHEBI:83833"/>
        <dbReference type="ChEBI" id="CHEBI:83834"/>
        <dbReference type="EC" id="5.2.1.8"/>
    </reaction>
</comment>
<dbReference type="Gene3D" id="3.10.50.40">
    <property type="match status" value="1"/>
</dbReference>
<feature type="domain" description="PPIase FKBP-type" evidence="8">
    <location>
        <begin position="154"/>
        <end position="240"/>
    </location>
</feature>
<evidence type="ECO:0000256" key="1">
    <source>
        <dbReference type="ARBA" id="ARBA00000971"/>
    </source>
</evidence>
<evidence type="ECO:0000256" key="6">
    <source>
        <dbReference type="RuleBase" id="RU003915"/>
    </source>
</evidence>
<evidence type="ECO:0000313" key="9">
    <source>
        <dbReference type="EMBL" id="SDD82602.1"/>
    </source>
</evidence>
<evidence type="ECO:0000256" key="4">
    <source>
        <dbReference type="ARBA" id="ARBA00023235"/>
    </source>
</evidence>
<reference evidence="10" key="1">
    <citation type="submission" date="2016-10" db="EMBL/GenBank/DDBJ databases">
        <authorList>
            <person name="Varghese N."/>
            <person name="Submissions S."/>
        </authorList>
    </citation>
    <scope>NUCLEOTIDE SEQUENCE [LARGE SCALE GENOMIC DNA]</scope>
    <source>
        <strain evidence="10">DSM 8987</strain>
    </source>
</reference>
<gene>
    <name evidence="9" type="ORF">SAMN05661003_101429</name>
</gene>
<evidence type="ECO:0000256" key="7">
    <source>
        <dbReference type="SAM" id="SignalP"/>
    </source>
</evidence>
<dbReference type="AlphaFoldDB" id="A0A1G6XX52"/>
<dbReference type="STRING" id="57664.SAMN05661003_101429"/>
<evidence type="ECO:0000259" key="8">
    <source>
        <dbReference type="PROSITE" id="PS50059"/>
    </source>
</evidence>
<keyword evidence="10" id="KW-1185">Reference proteome</keyword>
<dbReference type="FunFam" id="3.10.50.40:FF:000006">
    <property type="entry name" value="Peptidyl-prolyl cis-trans isomerase"/>
    <property type="match status" value="1"/>
</dbReference>
<dbReference type="Pfam" id="PF01346">
    <property type="entry name" value="FKBP_N"/>
    <property type="match status" value="1"/>
</dbReference>
<dbReference type="EMBL" id="FNAQ01000001">
    <property type="protein sequence ID" value="SDD82602.1"/>
    <property type="molecule type" value="Genomic_DNA"/>
</dbReference>
<evidence type="ECO:0000256" key="3">
    <source>
        <dbReference type="ARBA" id="ARBA00023110"/>
    </source>
</evidence>
<organism evidence="9 10">
    <name type="scientific">Desulfuromonas thiophila</name>
    <dbReference type="NCBI Taxonomy" id="57664"/>
    <lineage>
        <taxon>Bacteria</taxon>
        <taxon>Pseudomonadati</taxon>
        <taxon>Thermodesulfobacteriota</taxon>
        <taxon>Desulfuromonadia</taxon>
        <taxon>Desulfuromonadales</taxon>
        <taxon>Desulfuromonadaceae</taxon>
        <taxon>Desulfuromonas</taxon>
    </lineage>
</organism>
<keyword evidence="7" id="KW-0732">Signal</keyword>
<evidence type="ECO:0000256" key="5">
    <source>
        <dbReference type="PROSITE-ProRule" id="PRU00277"/>
    </source>
</evidence>
<name>A0A1G6XX52_9BACT</name>
<dbReference type="PANTHER" id="PTHR43811">
    <property type="entry name" value="FKBP-TYPE PEPTIDYL-PROLYL CIS-TRANS ISOMERASE FKPA"/>
    <property type="match status" value="1"/>
</dbReference>
<keyword evidence="4 5" id="KW-0413">Isomerase</keyword>
<dbReference type="GO" id="GO:0006457">
    <property type="term" value="P:protein folding"/>
    <property type="evidence" value="ECO:0007669"/>
    <property type="project" value="InterPro"/>
</dbReference>
<dbReference type="PROSITE" id="PS50059">
    <property type="entry name" value="FKBP_PPIASE"/>
    <property type="match status" value="1"/>
</dbReference>
<dbReference type="EC" id="5.2.1.8" evidence="6"/>
<proteinExistence type="inferred from homology"/>
<dbReference type="InterPro" id="IPR036944">
    <property type="entry name" value="PPIase_FKBP_N_sf"/>
</dbReference>
<evidence type="ECO:0000313" key="10">
    <source>
        <dbReference type="Proteomes" id="UP000243205"/>
    </source>
</evidence>
<dbReference type="InterPro" id="IPR046357">
    <property type="entry name" value="PPIase_dom_sf"/>
</dbReference>
<dbReference type="RefSeq" id="WP_171906276.1">
    <property type="nucleotide sequence ID" value="NZ_CALFZY010000006.1"/>
</dbReference>
<feature type="signal peptide" evidence="7">
    <location>
        <begin position="1"/>
        <end position="23"/>
    </location>
</feature>
<feature type="chain" id="PRO_5017279555" description="Peptidyl-prolyl cis-trans isomerase" evidence="7">
    <location>
        <begin position="24"/>
        <end position="254"/>
    </location>
</feature>
<dbReference type="Proteomes" id="UP000243205">
    <property type="component" value="Unassembled WGS sequence"/>
</dbReference>
<accession>A0A1G6XX52</accession>
<dbReference type="Gene3D" id="1.10.287.460">
    <property type="entry name" value="Peptidyl-prolyl cis-trans isomerase, FKBP-type, N-terminal domain"/>
    <property type="match status" value="1"/>
</dbReference>